<accession>A0ACC0JP59</accession>
<evidence type="ECO:0000313" key="2">
    <source>
        <dbReference type="Proteomes" id="UP001064048"/>
    </source>
</evidence>
<reference evidence="1 2" key="1">
    <citation type="journal article" date="2022" name="Genome Biol. Evol.">
        <title>The Spruce Budworm Genome: Reconstructing the Evolutionary History of Antifreeze Proteins.</title>
        <authorList>
            <person name="Beliveau C."/>
            <person name="Gagne P."/>
            <person name="Picq S."/>
            <person name="Vernygora O."/>
            <person name="Keeling C.I."/>
            <person name="Pinkney K."/>
            <person name="Doucet D."/>
            <person name="Wen F."/>
            <person name="Johnston J.S."/>
            <person name="Maaroufi H."/>
            <person name="Boyle B."/>
            <person name="Laroche J."/>
            <person name="Dewar K."/>
            <person name="Juretic N."/>
            <person name="Blackburn G."/>
            <person name="Nisole A."/>
            <person name="Brunet B."/>
            <person name="Brandao M."/>
            <person name="Lumley L."/>
            <person name="Duan J."/>
            <person name="Quan G."/>
            <person name="Lucarotti C.J."/>
            <person name="Roe A.D."/>
            <person name="Sperling F.A.H."/>
            <person name="Levesque R.C."/>
            <person name="Cusson M."/>
        </authorList>
    </citation>
    <scope>NUCLEOTIDE SEQUENCE [LARGE SCALE GENOMIC DNA]</scope>
    <source>
        <strain evidence="1">Glfc:IPQL:Cfum</strain>
    </source>
</reference>
<comment type="caution">
    <text evidence="1">The sequence shown here is derived from an EMBL/GenBank/DDBJ whole genome shotgun (WGS) entry which is preliminary data.</text>
</comment>
<name>A0ACC0JP59_CHOFU</name>
<proteinExistence type="predicted"/>
<organism evidence="1 2">
    <name type="scientific">Choristoneura fumiferana</name>
    <name type="common">Spruce budworm moth</name>
    <name type="synonym">Archips fumiferana</name>
    <dbReference type="NCBI Taxonomy" id="7141"/>
    <lineage>
        <taxon>Eukaryota</taxon>
        <taxon>Metazoa</taxon>
        <taxon>Ecdysozoa</taxon>
        <taxon>Arthropoda</taxon>
        <taxon>Hexapoda</taxon>
        <taxon>Insecta</taxon>
        <taxon>Pterygota</taxon>
        <taxon>Neoptera</taxon>
        <taxon>Endopterygota</taxon>
        <taxon>Lepidoptera</taxon>
        <taxon>Glossata</taxon>
        <taxon>Ditrysia</taxon>
        <taxon>Tortricoidea</taxon>
        <taxon>Tortricidae</taxon>
        <taxon>Tortricinae</taxon>
        <taxon>Choristoneura</taxon>
    </lineage>
</organism>
<dbReference type="EMBL" id="CM046108">
    <property type="protein sequence ID" value="KAI8425893.1"/>
    <property type="molecule type" value="Genomic_DNA"/>
</dbReference>
<keyword evidence="2" id="KW-1185">Reference proteome</keyword>
<protein>
    <submittedName>
        <fullName evidence="1">Uncharacterized protein</fullName>
    </submittedName>
</protein>
<dbReference type="Proteomes" id="UP001064048">
    <property type="component" value="Chromosome 8"/>
</dbReference>
<sequence length="264" mass="28296">MDYYADDLHVVQDLEELEELEQEVENVNALLLDIISSLTRDAAALTRRTKASAELLTTRAAALAAPAAARAQLLQDVKPPLQALQGVNDGNNPASALLALERRVTELIAAVCSAAGPAAAHAAARQLTEQLPDTYTRLIEFPARWAAETGGRRLVRQAAVGAGTRHGGGERNAQGAGVWKRVRLKLEARDPDASRAARAQEQAGWRGFERAGPPPAPRPRGPRACAARPARPEPRDRDTVRDTSGETTTQAPPTRSAISAYDRT</sequence>
<gene>
    <name evidence="1" type="ORF">MSG28_004900</name>
</gene>
<evidence type="ECO:0000313" key="1">
    <source>
        <dbReference type="EMBL" id="KAI8425893.1"/>
    </source>
</evidence>